<dbReference type="AlphaFoldDB" id="A0A4V1J4B3"/>
<evidence type="ECO:0000313" key="1">
    <source>
        <dbReference type="EMBL" id="RKP34959.1"/>
    </source>
</evidence>
<sequence length="118" mass="13380">MLASAEFPADYINACVGSVLHLLRVMENYLGVTLPFRFNLKGADTVIYPNWTHSNEREVPLYLTDYNLERFIIGLSMMSFDILYVCYIQAVDIPLDSITQSATNIRKACLNLVTEGPR</sequence>
<evidence type="ECO:0008006" key="3">
    <source>
        <dbReference type="Google" id="ProtNLM"/>
    </source>
</evidence>
<protein>
    <recommendedName>
        <fullName evidence="3">UV radiation resistance protein and autophagy-related subunit 14-domain-containing protein</fullName>
    </recommendedName>
</protein>
<dbReference type="EMBL" id="ML003011">
    <property type="protein sequence ID" value="RKP34959.1"/>
    <property type="molecule type" value="Genomic_DNA"/>
</dbReference>
<proteinExistence type="predicted"/>
<organism evidence="1 2">
    <name type="scientific">Dimargaris cristalligena</name>
    <dbReference type="NCBI Taxonomy" id="215637"/>
    <lineage>
        <taxon>Eukaryota</taxon>
        <taxon>Fungi</taxon>
        <taxon>Fungi incertae sedis</taxon>
        <taxon>Zoopagomycota</taxon>
        <taxon>Kickxellomycotina</taxon>
        <taxon>Dimargaritomycetes</taxon>
        <taxon>Dimargaritales</taxon>
        <taxon>Dimargaritaceae</taxon>
        <taxon>Dimargaris</taxon>
    </lineage>
</organism>
<accession>A0A4V1J4B3</accession>
<gene>
    <name evidence="1" type="ORF">BJ085DRAFT_18157</name>
</gene>
<reference evidence="2" key="1">
    <citation type="journal article" date="2018" name="Nat. Microbiol.">
        <title>Leveraging single-cell genomics to expand the fungal tree of life.</title>
        <authorList>
            <person name="Ahrendt S.R."/>
            <person name="Quandt C.A."/>
            <person name="Ciobanu D."/>
            <person name="Clum A."/>
            <person name="Salamov A."/>
            <person name="Andreopoulos B."/>
            <person name="Cheng J.F."/>
            <person name="Woyke T."/>
            <person name="Pelin A."/>
            <person name="Henrissat B."/>
            <person name="Reynolds N.K."/>
            <person name="Benny G.L."/>
            <person name="Smith M.E."/>
            <person name="James T.Y."/>
            <person name="Grigoriev I.V."/>
        </authorList>
    </citation>
    <scope>NUCLEOTIDE SEQUENCE [LARGE SCALE GENOMIC DNA]</scope>
    <source>
        <strain evidence="2">RSA 468</strain>
    </source>
</reference>
<evidence type="ECO:0000313" key="2">
    <source>
        <dbReference type="Proteomes" id="UP000268162"/>
    </source>
</evidence>
<name>A0A4V1J4B3_9FUNG</name>
<dbReference type="Proteomes" id="UP000268162">
    <property type="component" value="Unassembled WGS sequence"/>
</dbReference>
<keyword evidence="2" id="KW-1185">Reference proteome</keyword>